<gene>
    <name evidence="1" type="ORF">A2462_05995</name>
</gene>
<dbReference type="Pfam" id="PF05635">
    <property type="entry name" value="23S_rRNA_IVP"/>
    <property type="match status" value="1"/>
</dbReference>
<dbReference type="Gene3D" id="1.20.1440.60">
    <property type="entry name" value="23S rRNA-intervening sequence"/>
    <property type="match status" value="1"/>
</dbReference>
<dbReference type="NCBIfam" id="TIGR02436">
    <property type="entry name" value="four helix bundle protein"/>
    <property type="match status" value="1"/>
</dbReference>
<accession>A0A1F4TR53</accession>
<evidence type="ECO:0000313" key="2">
    <source>
        <dbReference type="Proteomes" id="UP000177309"/>
    </source>
</evidence>
<protein>
    <recommendedName>
        <fullName evidence="3">Four helix bundle protein</fullName>
    </recommendedName>
</protein>
<dbReference type="PANTHER" id="PTHR38471:SF2">
    <property type="entry name" value="FOUR HELIX BUNDLE PROTEIN"/>
    <property type="match status" value="1"/>
</dbReference>
<dbReference type="PANTHER" id="PTHR38471">
    <property type="entry name" value="FOUR HELIX BUNDLE PROTEIN"/>
    <property type="match status" value="1"/>
</dbReference>
<dbReference type="InterPro" id="IPR036583">
    <property type="entry name" value="23S_rRNA_IVS_sf"/>
</dbReference>
<dbReference type="SUPFAM" id="SSF158446">
    <property type="entry name" value="IVS-encoded protein-like"/>
    <property type="match status" value="1"/>
</dbReference>
<organism evidence="1 2">
    <name type="scientific">candidate division WOR-1 bacterium RIFOXYC2_FULL_41_25</name>
    <dbReference type="NCBI Taxonomy" id="1802586"/>
    <lineage>
        <taxon>Bacteria</taxon>
        <taxon>Bacillati</taxon>
        <taxon>Saganbacteria</taxon>
    </lineage>
</organism>
<dbReference type="PIRSF" id="PIRSF035652">
    <property type="entry name" value="CHP02436"/>
    <property type="match status" value="1"/>
</dbReference>
<proteinExistence type="predicted"/>
<dbReference type="EMBL" id="MEUI01000008">
    <property type="protein sequence ID" value="OGC35138.1"/>
    <property type="molecule type" value="Genomic_DNA"/>
</dbReference>
<sequence length="122" mass="13830">MVEEVVAVDIQDRTLEFGVRILKFADKLPKTQSGNVLARQLVRSGTSIGANMEEADGAATKRDFINKVIISRKEARETRYWLRLIKKAQIIYKEDNLDDLIQESHELMKILSSIANKARGSL</sequence>
<reference evidence="1 2" key="1">
    <citation type="journal article" date="2016" name="Nat. Commun.">
        <title>Thousands of microbial genomes shed light on interconnected biogeochemical processes in an aquifer system.</title>
        <authorList>
            <person name="Anantharaman K."/>
            <person name="Brown C.T."/>
            <person name="Hug L.A."/>
            <person name="Sharon I."/>
            <person name="Castelle C.J."/>
            <person name="Probst A.J."/>
            <person name="Thomas B.C."/>
            <person name="Singh A."/>
            <person name="Wilkins M.J."/>
            <person name="Karaoz U."/>
            <person name="Brodie E.L."/>
            <person name="Williams K.H."/>
            <person name="Hubbard S.S."/>
            <person name="Banfield J.F."/>
        </authorList>
    </citation>
    <scope>NUCLEOTIDE SEQUENCE [LARGE SCALE GENOMIC DNA]</scope>
</reference>
<comment type="caution">
    <text evidence="1">The sequence shown here is derived from an EMBL/GenBank/DDBJ whole genome shotgun (WGS) entry which is preliminary data.</text>
</comment>
<dbReference type="InterPro" id="IPR012657">
    <property type="entry name" value="23S_rRNA-intervening_sequence"/>
</dbReference>
<name>A0A1F4TR53_UNCSA</name>
<dbReference type="Proteomes" id="UP000177309">
    <property type="component" value="Unassembled WGS sequence"/>
</dbReference>
<dbReference type="AlphaFoldDB" id="A0A1F4TR53"/>
<evidence type="ECO:0000313" key="1">
    <source>
        <dbReference type="EMBL" id="OGC35138.1"/>
    </source>
</evidence>
<evidence type="ECO:0008006" key="3">
    <source>
        <dbReference type="Google" id="ProtNLM"/>
    </source>
</evidence>